<evidence type="ECO:0000256" key="1">
    <source>
        <dbReference type="SAM" id="MobiDB-lite"/>
    </source>
</evidence>
<feature type="region of interest" description="Disordered" evidence="1">
    <location>
        <begin position="18"/>
        <end position="111"/>
    </location>
</feature>
<protein>
    <submittedName>
        <fullName evidence="2">Uncharacterized protein</fullName>
    </submittedName>
</protein>
<evidence type="ECO:0000313" key="2">
    <source>
        <dbReference type="EMBL" id="GMA41262.1"/>
    </source>
</evidence>
<name>A0ABQ6ITQ5_9MICO</name>
<comment type="caution">
    <text evidence="2">The sequence shown here is derived from an EMBL/GenBank/DDBJ whole genome shotgun (WGS) entry which is preliminary data.</text>
</comment>
<proteinExistence type="predicted"/>
<gene>
    <name evidence="2" type="ORF">GCM10025883_33070</name>
</gene>
<sequence>MVVGGGFDTEAALDALGDLDEESVSGPVDGVYGPHAGGAHRARDTDVGACLHPAQTQQLPGGELADEPGGGQDVPGLLEGPVPAATATDRRSWYGTRGGSARPASGSRPTW</sequence>
<accession>A0ABQ6ITQ5</accession>
<keyword evidence="3" id="KW-1185">Reference proteome</keyword>
<evidence type="ECO:0000313" key="3">
    <source>
        <dbReference type="Proteomes" id="UP001157126"/>
    </source>
</evidence>
<organism evidence="2 3">
    <name type="scientific">Mobilicoccus caccae</name>
    <dbReference type="NCBI Taxonomy" id="1859295"/>
    <lineage>
        <taxon>Bacteria</taxon>
        <taxon>Bacillati</taxon>
        <taxon>Actinomycetota</taxon>
        <taxon>Actinomycetes</taxon>
        <taxon>Micrococcales</taxon>
        <taxon>Dermatophilaceae</taxon>
        <taxon>Mobilicoccus</taxon>
    </lineage>
</organism>
<dbReference type="EMBL" id="BSUO01000001">
    <property type="protein sequence ID" value="GMA41262.1"/>
    <property type="molecule type" value="Genomic_DNA"/>
</dbReference>
<dbReference type="Proteomes" id="UP001157126">
    <property type="component" value="Unassembled WGS sequence"/>
</dbReference>
<reference evidence="3" key="1">
    <citation type="journal article" date="2019" name="Int. J. Syst. Evol. Microbiol.">
        <title>The Global Catalogue of Microorganisms (GCM) 10K type strain sequencing project: providing services to taxonomists for standard genome sequencing and annotation.</title>
        <authorList>
            <consortium name="The Broad Institute Genomics Platform"/>
            <consortium name="The Broad Institute Genome Sequencing Center for Infectious Disease"/>
            <person name="Wu L."/>
            <person name="Ma J."/>
        </authorList>
    </citation>
    <scope>NUCLEOTIDE SEQUENCE [LARGE SCALE GENOMIC DNA]</scope>
    <source>
        <strain evidence="3">NBRC 113072</strain>
    </source>
</reference>